<dbReference type="EMBL" id="FOHZ01000051">
    <property type="protein sequence ID" value="SET93565.1"/>
    <property type="molecule type" value="Genomic_DNA"/>
</dbReference>
<keyword evidence="3" id="KW-1185">Reference proteome</keyword>
<dbReference type="InterPro" id="IPR025668">
    <property type="entry name" value="Tnp_DDE_dom"/>
</dbReference>
<sequence length="85" mass="9710">MEPEKLTFSPLIHHQIEAGFSGDQVTSDTGLLLLREVDKQHPLTHSLTSVLQDPRPPRLVRHKLDTIVRQRVFGEAGVHQKIRTR</sequence>
<evidence type="ECO:0000313" key="2">
    <source>
        <dbReference type="EMBL" id="SET93565.1"/>
    </source>
</evidence>
<organism evidence="2 3">
    <name type="scientific">Marinobacter segnicrescens</name>
    <dbReference type="NCBI Taxonomy" id="430453"/>
    <lineage>
        <taxon>Bacteria</taxon>
        <taxon>Pseudomonadati</taxon>
        <taxon>Pseudomonadota</taxon>
        <taxon>Gammaproteobacteria</taxon>
        <taxon>Pseudomonadales</taxon>
        <taxon>Marinobacteraceae</taxon>
        <taxon>Marinobacter</taxon>
    </lineage>
</organism>
<accession>A0A1I0IA47</accession>
<dbReference type="Pfam" id="PF13701">
    <property type="entry name" value="DDE_Tnp_1_4"/>
    <property type="match status" value="1"/>
</dbReference>
<gene>
    <name evidence="2" type="ORF">SAMN04487962_1519</name>
</gene>
<protein>
    <submittedName>
        <fullName evidence="2">Transposase DDE domain group 1</fullName>
    </submittedName>
</protein>
<reference evidence="3" key="1">
    <citation type="submission" date="2016-10" db="EMBL/GenBank/DDBJ databases">
        <authorList>
            <person name="Varghese N."/>
            <person name="Submissions S."/>
        </authorList>
    </citation>
    <scope>NUCLEOTIDE SEQUENCE [LARGE SCALE GENOMIC DNA]</scope>
    <source>
        <strain evidence="3">CGMCC 1.6489</strain>
    </source>
</reference>
<dbReference type="AlphaFoldDB" id="A0A1I0IA47"/>
<feature type="domain" description="Transposase DDE" evidence="1">
    <location>
        <begin position="9"/>
        <end position="75"/>
    </location>
</feature>
<proteinExistence type="predicted"/>
<dbReference type="STRING" id="430453.SAMN04487962_1519"/>
<dbReference type="Proteomes" id="UP000198762">
    <property type="component" value="Unassembled WGS sequence"/>
</dbReference>
<evidence type="ECO:0000313" key="3">
    <source>
        <dbReference type="Proteomes" id="UP000198762"/>
    </source>
</evidence>
<name>A0A1I0IA47_9GAMM</name>
<evidence type="ECO:0000259" key="1">
    <source>
        <dbReference type="Pfam" id="PF13701"/>
    </source>
</evidence>